<reference evidence="1 2" key="1">
    <citation type="journal article" date="2020" name="J. Phycol.">
        <title>Comparative genome analysis reveals Cyanidiococcus gen. nov., a new extremophilic red algal genus sister to Cyanidioschyzon (Cyanidioschyzonaceae, Rhodophyta).</title>
        <authorList>
            <person name="Liu S.-L."/>
            <person name="Chiang Y.-R."/>
            <person name="Yoon H.S."/>
            <person name="Fu H.-Y."/>
        </authorList>
    </citation>
    <scope>NUCLEOTIDE SEQUENCE [LARGE SCALE GENOMIC DNA]</scope>
    <source>
        <strain evidence="1 2">THAL066</strain>
    </source>
</reference>
<dbReference type="Proteomes" id="UP000530660">
    <property type="component" value="Unassembled WGS sequence"/>
</dbReference>
<dbReference type="OrthoDB" id="10606415at2759"/>
<name>A0A7J7IGS8_9RHOD</name>
<dbReference type="EMBL" id="VWRR01000012">
    <property type="protein sequence ID" value="KAF6001889.1"/>
    <property type="molecule type" value="Genomic_DNA"/>
</dbReference>
<dbReference type="AlphaFoldDB" id="A0A7J7IGS8"/>
<organism evidence="1 2">
    <name type="scientific">Cyanidiococcus yangmingshanensis</name>
    <dbReference type="NCBI Taxonomy" id="2690220"/>
    <lineage>
        <taxon>Eukaryota</taxon>
        <taxon>Rhodophyta</taxon>
        <taxon>Bangiophyceae</taxon>
        <taxon>Cyanidiales</taxon>
        <taxon>Cyanidiaceae</taxon>
        <taxon>Cyanidiococcus</taxon>
    </lineage>
</organism>
<evidence type="ECO:0000313" key="2">
    <source>
        <dbReference type="Proteomes" id="UP000530660"/>
    </source>
</evidence>
<accession>A0A7J7IGS8</accession>
<proteinExistence type="predicted"/>
<comment type="caution">
    <text evidence="1">The sequence shown here is derived from an EMBL/GenBank/DDBJ whole genome shotgun (WGS) entry which is preliminary data.</text>
</comment>
<gene>
    <name evidence="1" type="ORF">F1559_000937</name>
</gene>
<keyword evidence="2" id="KW-1185">Reference proteome</keyword>
<sequence>MHRQGRPPDEILESVLDDISAEKADWPLAVGGRRRWRPQAPGVQAVREGAFMEWIETHGPEPKRYHSRVSCASDDDTSKQIAPAASLHCSGTKPHQRRVQFRVSSTTEALISSDNSEIHLFMKDAGDRPIGTANTSGTLTLRFRVFSMGRKSIRRLMRDAAGNRSGVQALWHCVC</sequence>
<evidence type="ECO:0000313" key="1">
    <source>
        <dbReference type="EMBL" id="KAF6001889.1"/>
    </source>
</evidence>
<protein>
    <submittedName>
        <fullName evidence="1">Uncharacterized protein</fullName>
    </submittedName>
</protein>